<organism evidence="3 4">
    <name type="scientific">Actinopolymorpha pittospori</name>
    <dbReference type="NCBI Taxonomy" id="648752"/>
    <lineage>
        <taxon>Bacteria</taxon>
        <taxon>Bacillati</taxon>
        <taxon>Actinomycetota</taxon>
        <taxon>Actinomycetes</taxon>
        <taxon>Propionibacteriales</taxon>
        <taxon>Actinopolymorphaceae</taxon>
        <taxon>Actinopolymorpha</taxon>
    </lineage>
</organism>
<feature type="transmembrane region" description="Helical" evidence="2">
    <location>
        <begin position="297"/>
        <end position="321"/>
    </location>
</feature>
<evidence type="ECO:0000313" key="3">
    <source>
        <dbReference type="EMBL" id="MBE1609774.1"/>
    </source>
</evidence>
<dbReference type="RefSeq" id="WP_192753299.1">
    <property type="nucleotide sequence ID" value="NZ_BAABJL010000181.1"/>
</dbReference>
<keyword evidence="4" id="KW-1185">Reference proteome</keyword>
<feature type="region of interest" description="Disordered" evidence="1">
    <location>
        <begin position="347"/>
        <end position="377"/>
    </location>
</feature>
<accession>A0A927N080</accession>
<evidence type="ECO:0000256" key="1">
    <source>
        <dbReference type="SAM" id="MobiDB-lite"/>
    </source>
</evidence>
<reference evidence="3" key="1">
    <citation type="submission" date="2020-10" db="EMBL/GenBank/DDBJ databases">
        <title>Sequencing the genomes of 1000 actinobacteria strains.</title>
        <authorList>
            <person name="Klenk H.-P."/>
        </authorList>
    </citation>
    <scope>NUCLEOTIDE SEQUENCE</scope>
    <source>
        <strain evidence="3">DSM 45354</strain>
    </source>
</reference>
<evidence type="ECO:0000256" key="2">
    <source>
        <dbReference type="SAM" id="Phobius"/>
    </source>
</evidence>
<dbReference type="EMBL" id="JADBEM010000001">
    <property type="protein sequence ID" value="MBE1609774.1"/>
    <property type="molecule type" value="Genomic_DNA"/>
</dbReference>
<keyword evidence="2" id="KW-0812">Transmembrane</keyword>
<evidence type="ECO:0000313" key="4">
    <source>
        <dbReference type="Proteomes" id="UP000638648"/>
    </source>
</evidence>
<dbReference type="AlphaFoldDB" id="A0A927N080"/>
<comment type="caution">
    <text evidence="3">The sequence shown here is derived from an EMBL/GenBank/DDBJ whole genome shotgun (WGS) entry which is preliminary data.</text>
</comment>
<keyword evidence="2" id="KW-1133">Transmembrane helix</keyword>
<feature type="transmembrane region" description="Helical" evidence="2">
    <location>
        <begin position="263"/>
        <end position="285"/>
    </location>
</feature>
<proteinExistence type="predicted"/>
<sequence length="377" mass="39876">MAPQNKDDRKQIEDAAHRIADSAGPKLAAALEYVDKYTDIPGHAFGVLPTLIVSGAYNDARNTQLQNLKDGQARFNSMLDGLAQVAQQFWKRDVASTIRPDDKKKIEIDKPKGSENPLANTVGGANAFSVLGLVSVAKLRSAWKFEKLIEAGFELPKLTKGANTTMCVVAGISIALWMLVEPFGEEDVLDAGAAWDLAGGHLSQLNDLKSMMSMPDDAWSASTGSRQAFNSWLANFQLEVNDAATAATANAKALTDLVENIHLAQIAMLITDIATAIALLAAWIAEQFPPARPAAMAAKIAISIANALGTACVVTIILTLVGQAAAIGLSVAKDGAFKKLEIGDEKAAYGQGSDPSKDTFIDVSDPMAGGEWATKPI</sequence>
<name>A0A927N080_9ACTN</name>
<dbReference type="Proteomes" id="UP000638648">
    <property type="component" value="Unassembled WGS sequence"/>
</dbReference>
<gene>
    <name evidence="3" type="ORF">HEB94_006622</name>
</gene>
<keyword evidence="2" id="KW-0472">Membrane</keyword>
<protein>
    <submittedName>
        <fullName evidence="3">Uncharacterized protein</fullName>
    </submittedName>
</protein>